<dbReference type="Gene3D" id="3.40.47.10">
    <property type="match status" value="1"/>
</dbReference>
<dbReference type="InterPro" id="IPR050091">
    <property type="entry name" value="PKS_NRPS_Biosynth_Enz"/>
</dbReference>
<dbReference type="InterPro" id="IPR020807">
    <property type="entry name" value="PKS_DH"/>
</dbReference>
<evidence type="ECO:0000256" key="1">
    <source>
        <dbReference type="ARBA" id="ARBA00022450"/>
    </source>
</evidence>
<accession>A0A2L0F8I5</accession>
<dbReference type="Pfam" id="PF14765">
    <property type="entry name" value="PS-DH"/>
    <property type="match status" value="1"/>
</dbReference>
<dbReference type="Gene3D" id="3.10.129.110">
    <property type="entry name" value="Polyketide synthase dehydratase"/>
    <property type="match status" value="1"/>
</dbReference>
<evidence type="ECO:0000256" key="4">
    <source>
        <dbReference type="ARBA" id="ARBA00054155"/>
    </source>
</evidence>
<dbReference type="GO" id="GO:0004312">
    <property type="term" value="F:fatty acid synthase activity"/>
    <property type="evidence" value="ECO:0007669"/>
    <property type="project" value="TreeGrafter"/>
</dbReference>
<reference evidence="10 11" key="1">
    <citation type="submission" date="2015-09" db="EMBL/GenBank/DDBJ databases">
        <title>Sorangium comparison.</title>
        <authorList>
            <person name="Zaburannyi N."/>
            <person name="Bunk B."/>
            <person name="Overmann J."/>
            <person name="Mueller R."/>
        </authorList>
    </citation>
    <scope>NUCLEOTIDE SEQUENCE [LARGE SCALE GENOMIC DNA]</scope>
    <source>
        <strain evidence="10 11">So ce26</strain>
    </source>
</reference>
<organism evidence="10 11">
    <name type="scientific">Sorangium cellulosum</name>
    <name type="common">Polyangium cellulosum</name>
    <dbReference type="NCBI Taxonomy" id="56"/>
    <lineage>
        <taxon>Bacteria</taxon>
        <taxon>Pseudomonadati</taxon>
        <taxon>Myxococcota</taxon>
        <taxon>Polyangia</taxon>
        <taxon>Polyangiales</taxon>
        <taxon>Polyangiaceae</taxon>
        <taxon>Sorangium</taxon>
    </lineage>
</organism>
<dbReference type="InterPro" id="IPR014030">
    <property type="entry name" value="Ketoacyl_synth_N"/>
</dbReference>
<feature type="region of interest" description="Disordered" evidence="6">
    <location>
        <begin position="1417"/>
        <end position="1436"/>
    </location>
</feature>
<feature type="compositionally biased region" description="Basic and acidic residues" evidence="6">
    <location>
        <begin position="2251"/>
        <end position="2261"/>
    </location>
</feature>
<dbReference type="InterPro" id="IPR018201">
    <property type="entry name" value="Ketoacyl_synth_AS"/>
</dbReference>
<keyword evidence="3" id="KW-0808">Transferase</keyword>
<evidence type="ECO:0000259" key="7">
    <source>
        <dbReference type="PROSITE" id="PS50075"/>
    </source>
</evidence>
<dbReference type="GO" id="GO:0005737">
    <property type="term" value="C:cytoplasm"/>
    <property type="evidence" value="ECO:0007669"/>
    <property type="project" value="TreeGrafter"/>
</dbReference>
<proteinExistence type="predicted"/>
<feature type="region of interest" description="Disordered" evidence="6">
    <location>
        <begin position="2250"/>
        <end position="2269"/>
    </location>
</feature>
<dbReference type="OrthoDB" id="5476655at2"/>
<dbReference type="InterPro" id="IPR032821">
    <property type="entry name" value="PKS_assoc"/>
</dbReference>
<dbReference type="SMART" id="SM00827">
    <property type="entry name" value="PKS_AT"/>
    <property type="match status" value="2"/>
</dbReference>
<dbReference type="InterPro" id="IPR001227">
    <property type="entry name" value="Ac_transferase_dom_sf"/>
</dbReference>
<dbReference type="InterPro" id="IPR057326">
    <property type="entry name" value="KR_dom"/>
</dbReference>
<dbReference type="SMART" id="SM00822">
    <property type="entry name" value="PKS_KR"/>
    <property type="match status" value="1"/>
</dbReference>
<gene>
    <name evidence="10" type="ORF">SOCE26_093350</name>
</gene>
<dbReference type="Pfam" id="PF00550">
    <property type="entry name" value="PP-binding"/>
    <property type="match status" value="2"/>
</dbReference>
<evidence type="ECO:0000313" key="10">
    <source>
        <dbReference type="EMBL" id="AUX47811.1"/>
    </source>
</evidence>
<dbReference type="FunFam" id="3.40.366.10:FF:000002">
    <property type="entry name" value="Probable polyketide synthase 2"/>
    <property type="match status" value="1"/>
</dbReference>
<dbReference type="CDD" id="cd08955">
    <property type="entry name" value="KR_2_FAS_SDR_x"/>
    <property type="match status" value="1"/>
</dbReference>
<dbReference type="InterPro" id="IPR049900">
    <property type="entry name" value="PKS_mFAS_DH"/>
</dbReference>
<dbReference type="SMART" id="SM00826">
    <property type="entry name" value="PKS_DH"/>
    <property type="match status" value="1"/>
</dbReference>
<dbReference type="SMART" id="SM00825">
    <property type="entry name" value="PKS_KS"/>
    <property type="match status" value="1"/>
</dbReference>
<dbReference type="Gene3D" id="3.40.50.720">
    <property type="entry name" value="NAD(P)-binding Rossmann-like Domain"/>
    <property type="match status" value="1"/>
</dbReference>
<sequence>MQQGPISPSAESIQDWLVHRLAALQAADPRTVDARERFSRHGLDSQGAAHLVHELSQALGRPLSPVLIWEHPTPEALARHLALGAAAAPAHAGGPAAVEPSAEGEPIAVVGMACRLPGAAGLLAFWRLLCEGIDAVKEAPRSRWDPEALFDLDPSAPGKMNTRAGGFLDHIDQFEPQFFGISPREAVHMDPQQRLMLELSWEALEDAGLVAEELKGSRAGVFFGVAWTDYAMLVHRGGSGAIAQHTVTGFHRSIVANRVSYALGLQGPSLSIDTACSSSLVAVHLACESLRRGESTIALAGGVNLNLIPESTIGVSKFGALSPDGRCFTFDARANGYVRGEGGGVVVLKPLSRAIADGDPVYCVIRGSAVNNDGSSNGLTAPNPAAQEAVLRAAYARAGVDPADVDYVEAHGTGTLLGDPIEARALGAVLGPGRTADRPLLVGSVKTNIGHLEAASGVAGLIKVALSLRHRRLPPSLHFEAPNPHIPFADLGLAVQRTLGAWPASDRPAAAGLSAFGFGGTNCHVVLEEPSAPRTELLPLSAGSEDALRSSVRGVVEALAASSELEPIGALCRRAAARPPGGAHRLAATARSHGELRRLLEGYLAGEARPGLSVGNAPPDGFTGPVFVFSGQGSHWAGMGRALLQSEPVFRSALERCDEIVQRHLGWSLLTVLSARAGAAQLDAIDVSCPAIVSVEIALAALWRSWGVEPAAVVGHSIGEAAAAHVAGALSLEDALLVSCTQGRLIARIRGLGAMGLVALPWEEAGRALAGHERRLCRAIQESPDSTVLAGDPAALAALFAALEQREVFCRRVNVDVAAHSPQVDVLREELLRSLREVRPGRASVPMVSSVTGSRLDGERLDAAHWVRNLAEPVLFAEVAALLLQEGHATFLEVSPHPLVKRALRSCAAHAGRQVTVLGSLRRGEDERAVLLDTLGTLYAAGQPVRWQALAPAEREAAGAPALDAETADAEAADAEAAHLVPLSARRPEALVALAEAYRDLLRQPPPGEAPSLQDLAYTAGARRGHHDSRLALVARSSKELLDLLDAFLRGEPREGLAHGQRPPGARPKVAFVFPGQGSQWVGMGRALAAAEPVFRGALQRCDDAIRNELGWSLLEELDADEDHAQLHRIDVVQPALFAIEVALSALWRSWGVQPDAVVGHSMGEVAAAHVAGALTLEDAARVICRRSRLLRRLSAQGAMALVELPLPEATRALHGHEARVSVAASNSPRSTVLSGDRGALEEILSRLERSRVFWRWVKVDVASHSQQVDPLLGELRGALSEVAPAVAPVPMYSTVTGALCRGDELAAEYWVRNLREPVLFSQAIARLAEDGHTLFLEMSPHPILTPSVEEGLRERAHGGVALGSLRRGQDERRALLLSAATVYAHGHPVSFKRVAPPGGRCVRLPSYPWQRERYWLDDSTPPGSQPDRPAATRAAGAGHPLLGRRLSSSVQPGMHFWEQEIRADLLPYLLEHRVQQEVVMPGAAFVEMALSAAGELVGVAEVDLEDVTFERMLAVPPDGGRQVQLALTEDGPGQAAFVVSSLDGGAWTRHVAGRVRRRAERPDAAPGRETPGAIQGRCPRARSGAEHYQRLDAAGLSFGESFRGVEQLWTGQGEVLGRVRLPDMPAGQAHAYQVHPALLDACFQVISGLIDASSAPGGEAALVLTALGRARVLRRPGRGLWSHARLEPARGGDAGELAADLRLIDDDGETVLEAEGVRIRRIFPHAPAGRRGVAGWLYGVAWRREDPAQGAPLALPPGAWVLLVDRRGTGAALSSWLRERGQRCVQIVAGDGYTRVEPDLYRVDPTEPGALLAALRDAFAGQRAPRGVVHLWGLDAAAAQDTTAETLAADQELGAVSALCLSQAVSRMGWRDAPKLWLVTRGAQEVGAGAAALSMAQAPLWGLGRTLALEQPELGCARIDLSPEGGAQEALALAQELCSPEGEADIALRPEGRYVARLAREELPPAGSAAAPGPPALAADPALAAEGSRAPSGPEEGARFAAEGTYLVTGGLGGVPLSVVAWMAARGARHLVLVAPDDAPAPAAAGALEALAKAGADVLVIQADVSRPADVARVLSEIDRRAPPLRGIVHAAEVLDDGAALELDAERFRRVVAPGLQGAWNLHAMTLDRSLDVFVLYASGASLLGLPGQASRAAASAFLGALARHRRARGLRALSIHWGALSAPDPSLDQPISPAGPSHRGIGGFTPAQAVEVLDRALAAGVPQIGALDLNLRHFLELHPSAAGAPLLSELRREDDRTEPPRGPSRLVAALSGARPDDRAGILEQHLREQLGGTLRQDPSRIQRRAPFRSLGLDSLMAIELRNRLESSTGLRLSAALLFTYSDVASLGEYVLGQLGLAPELGEAAPGGAGGAGDAPQDPWSGLEEEVARMSDDRAEELLLESLLSLEERLVG</sequence>
<comment type="function">
    <text evidence="4">Involved in production of the polyketide antibiotic thailandamide.</text>
</comment>
<dbReference type="InterPro" id="IPR036736">
    <property type="entry name" value="ACP-like_sf"/>
</dbReference>
<dbReference type="Pfam" id="PF22621">
    <property type="entry name" value="CurL-like_PKS_C"/>
    <property type="match status" value="1"/>
</dbReference>
<keyword evidence="2" id="KW-0597">Phosphoprotein</keyword>
<evidence type="ECO:0000256" key="2">
    <source>
        <dbReference type="ARBA" id="ARBA00022553"/>
    </source>
</evidence>
<feature type="domain" description="PKS/mFAS DH" evidence="9">
    <location>
        <begin position="1440"/>
        <end position="1729"/>
    </location>
</feature>
<dbReference type="SUPFAM" id="SSF47336">
    <property type="entry name" value="ACP-like"/>
    <property type="match status" value="2"/>
</dbReference>
<dbReference type="Pfam" id="PF02801">
    <property type="entry name" value="Ketoacyl-synt_C"/>
    <property type="match status" value="1"/>
</dbReference>
<dbReference type="Pfam" id="PF00698">
    <property type="entry name" value="Acyl_transf_1"/>
    <property type="match status" value="2"/>
</dbReference>
<dbReference type="InterPro" id="IPR016035">
    <property type="entry name" value="Acyl_Trfase/lysoPLipase"/>
</dbReference>
<dbReference type="PROSITE" id="PS50075">
    <property type="entry name" value="CARRIER"/>
    <property type="match status" value="2"/>
</dbReference>
<dbReference type="InterPro" id="IPR042104">
    <property type="entry name" value="PKS_dehydratase_sf"/>
</dbReference>
<dbReference type="SMART" id="SM01294">
    <property type="entry name" value="PKS_PP_betabranch"/>
    <property type="match status" value="2"/>
</dbReference>
<dbReference type="InterPro" id="IPR016036">
    <property type="entry name" value="Malonyl_transacylase_ACP-bd"/>
</dbReference>
<evidence type="ECO:0000256" key="6">
    <source>
        <dbReference type="SAM" id="MobiDB-lite"/>
    </source>
</evidence>
<evidence type="ECO:0000256" key="5">
    <source>
        <dbReference type="PROSITE-ProRule" id="PRU01363"/>
    </source>
</evidence>
<dbReference type="PROSITE" id="PS00606">
    <property type="entry name" value="KS3_1"/>
    <property type="match status" value="1"/>
</dbReference>
<evidence type="ECO:0000313" key="11">
    <source>
        <dbReference type="Proteomes" id="UP000238348"/>
    </source>
</evidence>
<feature type="domain" description="Carrier" evidence="7">
    <location>
        <begin position="8"/>
        <end position="85"/>
    </location>
</feature>
<feature type="region of interest" description="Disordered" evidence="6">
    <location>
        <begin position="1558"/>
        <end position="1580"/>
    </location>
</feature>
<dbReference type="InterPro" id="IPR020806">
    <property type="entry name" value="PKS_PP-bd"/>
</dbReference>
<feature type="domain" description="Ketosynthase family 3 (KS3)" evidence="8">
    <location>
        <begin position="104"/>
        <end position="529"/>
    </location>
</feature>
<dbReference type="InterPro" id="IPR014031">
    <property type="entry name" value="Ketoacyl_synth_C"/>
</dbReference>
<evidence type="ECO:0000259" key="8">
    <source>
        <dbReference type="PROSITE" id="PS52004"/>
    </source>
</evidence>
<dbReference type="PANTHER" id="PTHR43775">
    <property type="entry name" value="FATTY ACID SYNTHASE"/>
    <property type="match status" value="1"/>
</dbReference>
<feature type="active site" description="Proton acceptor; for dehydratase activity" evidence="5">
    <location>
        <position position="1473"/>
    </location>
</feature>
<feature type="domain" description="Carrier" evidence="7">
    <location>
        <begin position="2278"/>
        <end position="2356"/>
    </location>
</feature>
<feature type="active site" description="Proton donor; for dehydratase activity" evidence="5">
    <location>
        <position position="1641"/>
    </location>
</feature>
<dbReference type="CDD" id="cd00833">
    <property type="entry name" value="PKS"/>
    <property type="match status" value="1"/>
</dbReference>
<dbReference type="GO" id="GO:0071770">
    <property type="term" value="P:DIM/DIP cell wall layer assembly"/>
    <property type="evidence" value="ECO:0007669"/>
    <property type="project" value="TreeGrafter"/>
</dbReference>
<dbReference type="InterPro" id="IPR006162">
    <property type="entry name" value="Ppantetheine_attach_site"/>
</dbReference>
<dbReference type="SUPFAM" id="SSF55048">
    <property type="entry name" value="Probable ACP-binding domain of malonyl-CoA ACP transacylase"/>
    <property type="match status" value="2"/>
</dbReference>
<dbReference type="PROSITE" id="PS52019">
    <property type="entry name" value="PKS_MFAS_DH"/>
    <property type="match status" value="1"/>
</dbReference>
<dbReference type="InterPro" id="IPR049551">
    <property type="entry name" value="PKS_DH_C"/>
</dbReference>
<dbReference type="GO" id="GO:0005886">
    <property type="term" value="C:plasma membrane"/>
    <property type="evidence" value="ECO:0007669"/>
    <property type="project" value="TreeGrafter"/>
</dbReference>
<feature type="compositionally biased region" description="Low complexity" evidence="6">
    <location>
        <begin position="1966"/>
        <end position="1988"/>
    </location>
</feature>
<dbReference type="InterPro" id="IPR014043">
    <property type="entry name" value="Acyl_transferase_dom"/>
</dbReference>
<dbReference type="Proteomes" id="UP000238348">
    <property type="component" value="Chromosome"/>
</dbReference>
<dbReference type="RefSeq" id="WP_159397926.1">
    <property type="nucleotide sequence ID" value="NZ_CP012673.1"/>
</dbReference>
<evidence type="ECO:0000256" key="3">
    <source>
        <dbReference type="ARBA" id="ARBA00022679"/>
    </source>
</evidence>
<feature type="region of interest" description="C-terminal hotdog fold" evidence="5">
    <location>
        <begin position="1580"/>
        <end position="1729"/>
    </location>
</feature>
<dbReference type="InterPro" id="IPR020841">
    <property type="entry name" value="PKS_Beta-ketoAc_synthase_dom"/>
</dbReference>
<dbReference type="SMART" id="SM00823">
    <property type="entry name" value="PKS_PP"/>
    <property type="match status" value="2"/>
</dbReference>
<dbReference type="GO" id="GO:0004315">
    <property type="term" value="F:3-oxoacyl-[acyl-carrier-protein] synthase activity"/>
    <property type="evidence" value="ECO:0007669"/>
    <property type="project" value="InterPro"/>
</dbReference>
<dbReference type="InterPro" id="IPR013968">
    <property type="entry name" value="PKS_KR"/>
</dbReference>
<dbReference type="InterPro" id="IPR009081">
    <property type="entry name" value="PP-bd_ACP"/>
</dbReference>
<dbReference type="InterPro" id="IPR016039">
    <property type="entry name" value="Thiolase-like"/>
</dbReference>
<dbReference type="FunFam" id="3.40.47.10:FF:000019">
    <property type="entry name" value="Polyketide synthase type I"/>
    <property type="match status" value="1"/>
</dbReference>
<dbReference type="GO" id="GO:0031177">
    <property type="term" value="F:phosphopantetheine binding"/>
    <property type="evidence" value="ECO:0007669"/>
    <property type="project" value="InterPro"/>
</dbReference>
<dbReference type="Pfam" id="PF16197">
    <property type="entry name" value="KAsynt_C_assoc"/>
    <property type="match status" value="1"/>
</dbReference>
<feature type="region of interest" description="N-terminal hotdog fold" evidence="5">
    <location>
        <begin position="1440"/>
        <end position="1563"/>
    </location>
</feature>
<protein>
    <submittedName>
        <fullName evidence="10">6-deoxyerythronolide-B synthase</fullName>
    </submittedName>
</protein>
<feature type="region of interest" description="Disordered" evidence="6">
    <location>
        <begin position="1966"/>
        <end position="1998"/>
    </location>
</feature>
<dbReference type="GO" id="GO:0006633">
    <property type="term" value="P:fatty acid biosynthetic process"/>
    <property type="evidence" value="ECO:0007669"/>
    <property type="project" value="InterPro"/>
</dbReference>
<dbReference type="SUPFAM" id="SSF53901">
    <property type="entry name" value="Thiolase-like"/>
    <property type="match status" value="1"/>
</dbReference>
<dbReference type="SUPFAM" id="SSF51735">
    <property type="entry name" value="NAD(P)-binding Rossmann-fold domains"/>
    <property type="match status" value="2"/>
</dbReference>
<dbReference type="Pfam" id="PF08659">
    <property type="entry name" value="KR"/>
    <property type="match status" value="1"/>
</dbReference>
<dbReference type="Gene3D" id="1.10.1200.10">
    <property type="entry name" value="ACP-like"/>
    <property type="match status" value="2"/>
</dbReference>
<dbReference type="PANTHER" id="PTHR43775:SF37">
    <property type="entry name" value="SI:DKEY-61P9.11"/>
    <property type="match status" value="1"/>
</dbReference>
<dbReference type="Pfam" id="PF00109">
    <property type="entry name" value="ketoacyl-synt"/>
    <property type="match status" value="1"/>
</dbReference>
<dbReference type="Gene3D" id="3.40.366.10">
    <property type="entry name" value="Malonyl-Coenzyme A Acyl Carrier Protein, domain 2"/>
    <property type="match status" value="2"/>
</dbReference>
<dbReference type="PROSITE" id="PS52004">
    <property type="entry name" value="KS3_2"/>
    <property type="match status" value="1"/>
</dbReference>
<dbReference type="Gene3D" id="3.30.70.3290">
    <property type="match status" value="2"/>
</dbReference>
<name>A0A2L0F8I5_SORCE</name>
<dbReference type="PROSITE" id="PS00012">
    <property type="entry name" value="PHOSPHOPANTETHEINE"/>
    <property type="match status" value="1"/>
</dbReference>
<dbReference type="Pfam" id="PF21089">
    <property type="entry name" value="PKS_DH_N"/>
    <property type="match status" value="1"/>
</dbReference>
<dbReference type="SUPFAM" id="SSF52151">
    <property type="entry name" value="FabD/lysophospholipase-like"/>
    <property type="match status" value="2"/>
</dbReference>
<keyword evidence="1" id="KW-0596">Phosphopantetheine</keyword>
<dbReference type="InterPro" id="IPR036291">
    <property type="entry name" value="NAD(P)-bd_dom_sf"/>
</dbReference>
<dbReference type="InterPro" id="IPR049552">
    <property type="entry name" value="PKS_DH_N"/>
</dbReference>
<dbReference type="EMBL" id="CP012673">
    <property type="protein sequence ID" value="AUX47811.1"/>
    <property type="molecule type" value="Genomic_DNA"/>
</dbReference>
<evidence type="ECO:0000259" key="9">
    <source>
        <dbReference type="PROSITE" id="PS52019"/>
    </source>
</evidence>